<evidence type="ECO:0000256" key="1">
    <source>
        <dbReference type="SAM" id="MobiDB-lite"/>
    </source>
</evidence>
<feature type="compositionally biased region" description="Basic and acidic residues" evidence="1">
    <location>
        <begin position="106"/>
        <end position="116"/>
    </location>
</feature>
<proteinExistence type="predicted"/>
<dbReference type="OMA" id="DPDNFGM"/>
<evidence type="ECO:0000313" key="3">
    <source>
        <dbReference type="Proteomes" id="UP000002499"/>
    </source>
</evidence>
<name>E9DXJ3_METAQ</name>
<keyword evidence="3" id="KW-1185">Reference proteome</keyword>
<dbReference type="Proteomes" id="UP000002499">
    <property type="component" value="Unassembled WGS sequence"/>
</dbReference>
<dbReference type="STRING" id="655827.E9DXJ3"/>
<dbReference type="InParanoid" id="E9DXJ3"/>
<dbReference type="AlphaFoldDB" id="E9DXJ3"/>
<feature type="compositionally biased region" description="Acidic residues" evidence="1">
    <location>
        <begin position="80"/>
        <end position="100"/>
    </location>
</feature>
<accession>E9DXJ3</accession>
<dbReference type="eggNOG" id="ENOG502SPXG">
    <property type="taxonomic scope" value="Eukaryota"/>
</dbReference>
<protein>
    <submittedName>
        <fullName evidence="2">Uncharacterized protein</fullName>
    </submittedName>
</protein>
<dbReference type="HOGENOM" id="CLU_054097_0_0_1"/>
<organism evidence="3">
    <name type="scientific">Metarhizium acridum (strain CQMa 102)</name>
    <dbReference type="NCBI Taxonomy" id="655827"/>
    <lineage>
        <taxon>Eukaryota</taxon>
        <taxon>Fungi</taxon>
        <taxon>Dikarya</taxon>
        <taxon>Ascomycota</taxon>
        <taxon>Pezizomycotina</taxon>
        <taxon>Sordariomycetes</taxon>
        <taxon>Hypocreomycetidae</taxon>
        <taxon>Hypocreales</taxon>
        <taxon>Clavicipitaceae</taxon>
        <taxon>Metarhizium</taxon>
    </lineage>
</organism>
<feature type="region of interest" description="Disordered" evidence="1">
    <location>
        <begin position="77"/>
        <end position="117"/>
    </location>
</feature>
<feature type="region of interest" description="Disordered" evidence="1">
    <location>
        <begin position="1"/>
        <end position="46"/>
    </location>
</feature>
<dbReference type="OrthoDB" id="10037289at2759"/>
<gene>
    <name evidence="2" type="ORF">MAC_02341</name>
</gene>
<evidence type="ECO:0000313" key="2">
    <source>
        <dbReference type="EMBL" id="EFY91751.1"/>
    </source>
</evidence>
<sequence>MPPKRKALESVSPNIDERSNGKKTKTGAAAAAAAAAQEAPRRRPLNLSHRIPSCSYQIAMQDPRHAYESICICNPLQGRDDEDDDDDDASDEEDEAEDDGGASLGKNDKPTKKACDGGKTCPCGKSAASLPSHEYTMTRAGLARYRMAENMMDLRNPDAFRMHTFGDHMAYGALEVVQNMLMDFNEAYKAKQWREAWSVVEGMALFILVGEGFGMCMADDGEMIRMTAAQLARMVLAALAMLDGEAQLANDTDTKNLGWMMALYQEMAKAMRQQGLLESAQPLNSKAFKFRAGNLSLYLQSYARRRGITVPGAADTANDTDLTMPKTDAKDPWGWARAFAAYRRECVAPVYAYRGWHRQAIGGDGLDISTWTSAERRVCAFDDKDPLPKDAVENLKRGLALGLA</sequence>
<dbReference type="EMBL" id="GL698480">
    <property type="protein sequence ID" value="EFY91751.1"/>
    <property type="molecule type" value="Genomic_DNA"/>
</dbReference>
<reference evidence="2 3" key="1">
    <citation type="journal article" date="2011" name="PLoS Genet.">
        <title>Genome sequencing and comparative transcriptomics of the model entomopathogenic fungi Metarhizium anisopliae and M. acridum.</title>
        <authorList>
            <person name="Gao Q."/>
            <person name="Jin K."/>
            <person name="Ying S.H."/>
            <person name="Zhang Y."/>
            <person name="Xiao G."/>
            <person name="Shang Y."/>
            <person name="Duan Z."/>
            <person name="Hu X."/>
            <person name="Xie X.Q."/>
            <person name="Zhou G."/>
            <person name="Peng G."/>
            <person name="Luo Z."/>
            <person name="Huang W."/>
            <person name="Wang B."/>
            <person name="Fang W."/>
            <person name="Wang S."/>
            <person name="Zhong Y."/>
            <person name="Ma L.J."/>
            <person name="St Leger R.J."/>
            <person name="Zhao G.P."/>
            <person name="Pei Y."/>
            <person name="Feng M.G."/>
            <person name="Xia Y."/>
            <person name="Wang C."/>
        </authorList>
    </citation>
    <scope>NUCLEOTIDE SEQUENCE [LARGE SCALE GENOMIC DNA]</scope>
    <source>
        <strain evidence="2 3">CQMa 102</strain>
    </source>
</reference>